<dbReference type="InterPro" id="IPR020846">
    <property type="entry name" value="MFS_dom"/>
</dbReference>
<evidence type="ECO:0000256" key="15">
    <source>
        <dbReference type="ARBA" id="ARBA00060240"/>
    </source>
</evidence>
<feature type="transmembrane region" description="Helical" evidence="18">
    <location>
        <begin position="158"/>
        <end position="177"/>
    </location>
</feature>
<proteinExistence type="inferred from homology"/>
<reference evidence="20" key="1">
    <citation type="submission" date="2015-09" db="EMBL/GenBank/DDBJ databases">
        <title>Scylla olivacea transcriptome.</title>
        <authorList>
            <person name="Ikhwanuddin M."/>
        </authorList>
    </citation>
    <scope>NUCLEOTIDE SEQUENCE</scope>
</reference>
<name>A0A0P4W5Q3_SCYOL</name>
<feature type="transmembrane region" description="Helical" evidence="18">
    <location>
        <begin position="217"/>
        <end position="238"/>
    </location>
</feature>
<evidence type="ECO:0000256" key="17">
    <source>
        <dbReference type="ARBA" id="ARBA00080886"/>
    </source>
</evidence>
<protein>
    <recommendedName>
        <fullName evidence="16">Choline/ethanolamine transporter FLVCR1</fullName>
    </recommendedName>
    <alternativeName>
        <fullName evidence="17">Heme transporter FLVCR1</fullName>
    </alternativeName>
</protein>
<keyword evidence="9" id="KW-0675">Receptor</keyword>
<comment type="similarity">
    <text evidence="14">Belongs to the major facilitator superfamily. Feline leukemia virus subgroup C receptor (TC 2.A.1.28.1) family.</text>
</comment>
<dbReference type="GO" id="GO:0043249">
    <property type="term" value="P:erythrocyte maturation"/>
    <property type="evidence" value="ECO:0007669"/>
    <property type="project" value="UniProtKB-KW"/>
</dbReference>
<evidence type="ECO:0000256" key="1">
    <source>
        <dbReference type="ARBA" id="ARBA00004651"/>
    </source>
</evidence>
<sequence length="511" mass="54888">MSDSVANGGGRVEDLRLKLTSSETSTTLVSPTTPPSDAHCPLVTDPPPPLYKPGLTMSVSDGLAGTGKEVDGGEAPGMGVAMGVRTYKIRWFILCLFVLYSMSNAFQWIQYSIIANVIVEYYGVDTTLVDWLSMIYMITYIPLIFPASWYLEKAGLRRAVLIGSFGTMVGAWIKVGSVARNRFWVTFAGQFVVAISQVFILGVPPRLAAVWFGPDQVSTACAIGVFGNQLGVALGFLVPPAIVPTTEDMDLVGQRLSIMFYGVVALTTTLFITIVIVFREKPPTPPTTAALTQEETGSYVKGIVKLIKNPGYVLLLLSYGINVGAFYAISTLLNQVVLAHFEDASEDAGRIGLLIVLAGMMGSVVCGFILDKTAKFKLVTLVVYLLSTFFMLGYTFIFRLNQIWLVYIMAAVLGFFMTGYLPVGFEFAAELTYPEPEGTSSGLLNASAQFFGVLCTLADGQLLAGFGDMAANLLLVAVLIVGSIMTASIKEDLRRQAAHGRTAGANGATSM</sequence>
<keyword evidence="6 18" id="KW-1133">Transmembrane helix</keyword>
<comment type="catalytic activity">
    <reaction evidence="12">
        <text>choline(out) = choline(in)</text>
        <dbReference type="Rhea" id="RHEA:32751"/>
        <dbReference type="ChEBI" id="CHEBI:15354"/>
    </reaction>
</comment>
<dbReference type="SUPFAM" id="SSF103473">
    <property type="entry name" value="MFS general substrate transporter"/>
    <property type="match status" value="1"/>
</dbReference>
<dbReference type="InterPro" id="IPR049680">
    <property type="entry name" value="FLVCR1-2_SLC49-like"/>
</dbReference>
<keyword evidence="4" id="KW-0597">Phosphoprotein</keyword>
<evidence type="ECO:0000313" key="20">
    <source>
        <dbReference type="EMBL" id="JAI62007.1"/>
    </source>
</evidence>
<evidence type="ECO:0000256" key="11">
    <source>
        <dbReference type="ARBA" id="ARBA00035075"/>
    </source>
</evidence>
<evidence type="ECO:0000256" key="9">
    <source>
        <dbReference type="ARBA" id="ARBA00023170"/>
    </source>
</evidence>
<dbReference type="GO" id="GO:0097037">
    <property type="term" value="P:heme export"/>
    <property type="evidence" value="ECO:0007669"/>
    <property type="project" value="TreeGrafter"/>
</dbReference>
<comment type="catalytic activity">
    <reaction evidence="13">
        <text>ethanolamine(in) = ethanolamine(out)</text>
        <dbReference type="Rhea" id="RHEA:32747"/>
        <dbReference type="ChEBI" id="CHEBI:57603"/>
    </reaction>
</comment>
<keyword evidence="10" id="KW-0325">Glycoprotein</keyword>
<feature type="transmembrane region" description="Helical" evidence="18">
    <location>
        <begin position="131"/>
        <end position="151"/>
    </location>
</feature>
<dbReference type="InterPro" id="IPR036259">
    <property type="entry name" value="MFS_trans_sf"/>
</dbReference>
<feature type="domain" description="Major facilitator superfamily (MFS) profile" evidence="19">
    <location>
        <begin position="89"/>
        <end position="494"/>
    </location>
</feature>
<dbReference type="FunFam" id="1.20.1250.20:FF:000184">
    <property type="entry name" value="Feline leukemia virus subgroup C receptor-related protein 1"/>
    <property type="match status" value="1"/>
</dbReference>
<feature type="transmembrane region" description="Helical" evidence="18">
    <location>
        <begin position="258"/>
        <end position="278"/>
    </location>
</feature>
<feature type="transmembrane region" description="Helical" evidence="18">
    <location>
        <begin position="403"/>
        <end position="423"/>
    </location>
</feature>
<keyword evidence="8 18" id="KW-0472">Membrane</keyword>
<dbReference type="Gene3D" id="1.20.1250.20">
    <property type="entry name" value="MFS general substrate transporter like domains"/>
    <property type="match status" value="1"/>
</dbReference>
<evidence type="ECO:0000256" key="7">
    <source>
        <dbReference type="ARBA" id="ARBA00023057"/>
    </source>
</evidence>
<comment type="catalytic activity">
    <reaction evidence="11">
        <text>heme b(in) = heme b(out)</text>
        <dbReference type="Rhea" id="RHEA:75443"/>
        <dbReference type="ChEBI" id="CHEBI:60344"/>
    </reaction>
</comment>
<evidence type="ECO:0000256" key="5">
    <source>
        <dbReference type="ARBA" id="ARBA00022692"/>
    </source>
</evidence>
<feature type="transmembrane region" description="Helical" evidence="18">
    <location>
        <begin position="91"/>
        <end position="111"/>
    </location>
</feature>
<evidence type="ECO:0000256" key="10">
    <source>
        <dbReference type="ARBA" id="ARBA00023180"/>
    </source>
</evidence>
<evidence type="ECO:0000256" key="14">
    <source>
        <dbReference type="ARBA" id="ARBA00046338"/>
    </source>
</evidence>
<keyword evidence="7" id="KW-0265">Erythrocyte maturation</keyword>
<comment type="subcellular location">
    <subcellularLocation>
        <location evidence="1">Cell membrane</location>
        <topology evidence="1">Multi-pass membrane protein</topology>
    </subcellularLocation>
</comment>
<dbReference type="InterPro" id="IPR011701">
    <property type="entry name" value="MFS"/>
</dbReference>
<keyword evidence="5 18" id="KW-0812">Transmembrane</keyword>
<accession>A0A0P4W5Q3</accession>
<evidence type="ECO:0000259" key="19">
    <source>
        <dbReference type="PROSITE" id="PS50850"/>
    </source>
</evidence>
<dbReference type="GO" id="GO:0015232">
    <property type="term" value="F:heme transmembrane transporter activity"/>
    <property type="evidence" value="ECO:0007669"/>
    <property type="project" value="UniProtKB-ARBA"/>
</dbReference>
<evidence type="ECO:0000256" key="8">
    <source>
        <dbReference type="ARBA" id="ARBA00023136"/>
    </source>
</evidence>
<comment type="function">
    <text evidence="15">Uniporter that mediates the transport of extracellular choline and ethanolamine into cells, thereby playing a key role in phospholipid biosynthesis. Choline and ethanolamine are the precursors of phosphatidylcholine and phosphatidylethanolamine, respectively, the two most abundant phospholipids. Transport is not coupled with proton transport and is exclusively driven by the choline (or ethanolamine) gradient across the plasma membrane. Also acts as a heme b transporter that mediates heme efflux from the cytoplasm to the extracellular compartment.</text>
</comment>
<dbReference type="Pfam" id="PF07690">
    <property type="entry name" value="MFS_1"/>
    <property type="match status" value="1"/>
</dbReference>
<feature type="transmembrane region" description="Helical" evidence="18">
    <location>
        <begin position="443"/>
        <end position="463"/>
    </location>
</feature>
<dbReference type="GO" id="GO:0006783">
    <property type="term" value="P:heme biosynthetic process"/>
    <property type="evidence" value="ECO:0007669"/>
    <property type="project" value="UniProtKB-ARBA"/>
</dbReference>
<evidence type="ECO:0000256" key="13">
    <source>
        <dbReference type="ARBA" id="ARBA00045087"/>
    </source>
</evidence>
<dbReference type="AlphaFoldDB" id="A0A0P4W5Q3"/>
<dbReference type="EMBL" id="GDRN01081502">
    <property type="protein sequence ID" value="JAI62007.1"/>
    <property type="molecule type" value="Transcribed_RNA"/>
</dbReference>
<dbReference type="GO" id="GO:0020037">
    <property type="term" value="F:heme binding"/>
    <property type="evidence" value="ECO:0007669"/>
    <property type="project" value="TreeGrafter"/>
</dbReference>
<feature type="transmembrane region" description="Helical" evidence="18">
    <location>
        <begin position="311"/>
        <end position="329"/>
    </location>
</feature>
<feature type="transmembrane region" description="Helical" evidence="18">
    <location>
        <begin position="183"/>
        <end position="205"/>
    </location>
</feature>
<feature type="transmembrane region" description="Helical" evidence="18">
    <location>
        <begin position="349"/>
        <end position="371"/>
    </location>
</feature>
<feature type="transmembrane region" description="Helical" evidence="18">
    <location>
        <begin position="378"/>
        <end position="397"/>
    </location>
</feature>
<feature type="transmembrane region" description="Helical" evidence="18">
    <location>
        <begin position="469"/>
        <end position="489"/>
    </location>
</feature>
<dbReference type="CDD" id="cd17398">
    <property type="entry name" value="MFS_FLVCR_like"/>
    <property type="match status" value="1"/>
</dbReference>
<evidence type="ECO:0000256" key="4">
    <source>
        <dbReference type="ARBA" id="ARBA00022553"/>
    </source>
</evidence>
<evidence type="ECO:0000256" key="16">
    <source>
        <dbReference type="ARBA" id="ARBA00068050"/>
    </source>
</evidence>
<evidence type="ECO:0000256" key="18">
    <source>
        <dbReference type="SAM" id="Phobius"/>
    </source>
</evidence>
<evidence type="ECO:0000256" key="3">
    <source>
        <dbReference type="ARBA" id="ARBA00022475"/>
    </source>
</evidence>
<dbReference type="GO" id="GO:0005886">
    <property type="term" value="C:plasma membrane"/>
    <property type="evidence" value="ECO:0007669"/>
    <property type="project" value="UniProtKB-SubCell"/>
</dbReference>
<dbReference type="PANTHER" id="PTHR10924:SF4">
    <property type="entry name" value="GH15861P"/>
    <property type="match status" value="1"/>
</dbReference>
<keyword evidence="2" id="KW-0813">Transport</keyword>
<dbReference type="PROSITE" id="PS50850">
    <property type="entry name" value="MFS"/>
    <property type="match status" value="1"/>
</dbReference>
<dbReference type="GO" id="GO:0031966">
    <property type="term" value="C:mitochondrial membrane"/>
    <property type="evidence" value="ECO:0007669"/>
    <property type="project" value="UniProtKB-ARBA"/>
</dbReference>
<dbReference type="PANTHER" id="PTHR10924">
    <property type="entry name" value="MAJOR FACILITATOR SUPERFAMILY PROTEIN-RELATED"/>
    <property type="match status" value="1"/>
</dbReference>
<keyword evidence="3" id="KW-1003">Cell membrane</keyword>
<evidence type="ECO:0000256" key="2">
    <source>
        <dbReference type="ARBA" id="ARBA00022448"/>
    </source>
</evidence>
<organism evidence="20">
    <name type="scientific">Scylla olivacea</name>
    <name type="common">Orange mud crab</name>
    <name type="synonym">Cancer olivacea</name>
    <dbReference type="NCBI Taxonomy" id="85551"/>
    <lineage>
        <taxon>Eukaryota</taxon>
        <taxon>Metazoa</taxon>
        <taxon>Ecdysozoa</taxon>
        <taxon>Arthropoda</taxon>
        <taxon>Crustacea</taxon>
        <taxon>Multicrustacea</taxon>
        <taxon>Malacostraca</taxon>
        <taxon>Eumalacostraca</taxon>
        <taxon>Eucarida</taxon>
        <taxon>Decapoda</taxon>
        <taxon>Pleocyemata</taxon>
        <taxon>Brachyura</taxon>
        <taxon>Eubrachyura</taxon>
        <taxon>Portunoidea</taxon>
        <taxon>Portunidae</taxon>
        <taxon>Portuninae</taxon>
        <taxon>Scylla</taxon>
    </lineage>
</organism>
<evidence type="ECO:0000256" key="6">
    <source>
        <dbReference type="ARBA" id="ARBA00022989"/>
    </source>
</evidence>
<evidence type="ECO:0000256" key="12">
    <source>
        <dbReference type="ARBA" id="ARBA00036811"/>
    </source>
</evidence>